<dbReference type="Proteomes" id="UP001370490">
    <property type="component" value="Unassembled WGS sequence"/>
</dbReference>
<protein>
    <submittedName>
        <fullName evidence="1">Uncharacterized protein</fullName>
    </submittedName>
</protein>
<sequence>MASINAFLCNSSTHHLTPTSVSGSNFVGAAEWVSGPEQRKTVKLLGKISAAAAVAATPAEEIKENASDKHKSNFGSHRMSCLSRFALPTWAEFDLGKAPVY</sequence>
<name>A0AAN8UPJ2_9MAGN</name>
<organism evidence="1 2">
    <name type="scientific">Dillenia turbinata</name>
    <dbReference type="NCBI Taxonomy" id="194707"/>
    <lineage>
        <taxon>Eukaryota</taxon>
        <taxon>Viridiplantae</taxon>
        <taxon>Streptophyta</taxon>
        <taxon>Embryophyta</taxon>
        <taxon>Tracheophyta</taxon>
        <taxon>Spermatophyta</taxon>
        <taxon>Magnoliopsida</taxon>
        <taxon>eudicotyledons</taxon>
        <taxon>Gunneridae</taxon>
        <taxon>Pentapetalae</taxon>
        <taxon>Dilleniales</taxon>
        <taxon>Dilleniaceae</taxon>
        <taxon>Dillenia</taxon>
    </lineage>
</organism>
<proteinExistence type="predicted"/>
<accession>A0AAN8UPJ2</accession>
<evidence type="ECO:0000313" key="2">
    <source>
        <dbReference type="Proteomes" id="UP001370490"/>
    </source>
</evidence>
<keyword evidence="2" id="KW-1185">Reference proteome</keyword>
<reference evidence="1 2" key="1">
    <citation type="submission" date="2023-12" db="EMBL/GenBank/DDBJ databases">
        <title>A high-quality genome assembly for Dillenia turbinata (Dilleniales).</title>
        <authorList>
            <person name="Chanderbali A."/>
        </authorList>
    </citation>
    <scope>NUCLEOTIDE SEQUENCE [LARGE SCALE GENOMIC DNA]</scope>
    <source>
        <strain evidence="1">LSX21</strain>
        <tissue evidence="1">Leaf</tissue>
    </source>
</reference>
<comment type="caution">
    <text evidence="1">The sequence shown here is derived from an EMBL/GenBank/DDBJ whole genome shotgun (WGS) entry which is preliminary data.</text>
</comment>
<evidence type="ECO:0000313" key="1">
    <source>
        <dbReference type="EMBL" id="KAK6915056.1"/>
    </source>
</evidence>
<gene>
    <name evidence="1" type="ORF">RJ641_020173</name>
</gene>
<dbReference type="EMBL" id="JBAMMX010000025">
    <property type="protein sequence ID" value="KAK6915056.1"/>
    <property type="molecule type" value="Genomic_DNA"/>
</dbReference>
<dbReference type="AlphaFoldDB" id="A0AAN8UPJ2"/>